<dbReference type="Pfam" id="PF25053">
    <property type="entry name" value="DUF7791"/>
    <property type="match status" value="1"/>
</dbReference>
<keyword evidence="1" id="KW-0812">Transmembrane</keyword>
<evidence type="ECO:0000313" key="4">
    <source>
        <dbReference type="Proteomes" id="UP000710849"/>
    </source>
</evidence>
<dbReference type="GeneID" id="62151882"/>
<protein>
    <recommendedName>
        <fullName evidence="2">DUF7791 domain-containing protein</fullName>
    </recommendedName>
</protein>
<dbReference type="PANTHER" id="PTHR10039:SF5">
    <property type="entry name" value="NACHT DOMAIN-CONTAINING PROTEIN"/>
    <property type="match status" value="1"/>
</dbReference>
<dbReference type="RefSeq" id="XP_038730488.1">
    <property type="nucleotide sequence ID" value="XM_038878808.1"/>
</dbReference>
<dbReference type="AlphaFoldDB" id="A0A9P5M2Q5"/>
<reference evidence="3 4" key="1">
    <citation type="journal article" date="2020" name="Genome Biol. Evol.">
        <title>Comparative genomics of Sclerotiniaceae.</title>
        <authorList>
            <person name="Valero Jimenez C.A."/>
            <person name="Steentjes M."/>
            <person name="Scholten O.E."/>
            <person name="Van Kan J.A.L."/>
        </authorList>
    </citation>
    <scope>NUCLEOTIDE SEQUENCE [LARGE SCALE GENOMIC DNA]</scope>
    <source>
        <strain evidence="3 4">MUCL 94</strain>
    </source>
</reference>
<sequence>MALGHKTSFLTHSKDTKKQLWPGRFAFFIDGVDEYVGDPAEIARLLKAFVTSADVKIIVSSRPWTEIETFIDPIPGQLLPLHYFTREDIQRYTYDLITHHPDFRIPQIDKRYWNLIEQISNKYRGVFLWVVLTVREILKGLTHQDTIPELEARLEDILPSLDEVFDRMLDTIEKCYRRQTSPIVQMCLVARGIWPLITFAFLDEEQNNPNYALLAKLKPWSVDHYEREKYITRKRVKALCRGFLKFDLNFHYLASPECHVAFLHRTVENFFLRPAMQKILLGWTKDPFDPHLSLCRSFTMQLKVFPPTEEKDLTFSLRYNRNCDSPLVSKISFFIHHIKKPAIRGNATVFALIEEVDRIAIDRSASDNFIRLLMMDYQRRWEQGWILALCVRRACLTKRESLSTDSYRGRPINGIWAEFIELWFRERIRVEYHVSSKIRTEIFRLFLDHGADLSVKIIVRQEEKGVTKSYMHYSLSEYLEKVPPDSAECYKLLLERMEEIESINKRSEMPRWRINLPRILGYMLGVETEVFDLIFVNVIIIGLEMLQRYV</sequence>
<keyword evidence="4" id="KW-1185">Reference proteome</keyword>
<name>A0A9P5M2Q5_9HELO</name>
<dbReference type="Proteomes" id="UP000710849">
    <property type="component" value="Unassembled WGS sequence"/>
</dbReference>
<gene>
    <name evidence="3" type="ORF">EAE97_008294</name>
</gene>
<dbReference type="InterPro" id="IPR056693">
    <property type="entry name" value="DUF7791"/>
</dbReference>
<keyword evidence="1" id="KW-0472">Membrane</keyword>
<organism evidence="3 4">
    <name type="scientific">Botrytis byssoidea</name>
    <dbReference type="NCBI Taxonomy" id="139641"/>
    <lineage>
        <taxon>Eukaryota</taxon>
        <taxon>Fungi</taxon>
        <taxon>Dikarya</taxon>
        <taxon>Ascomycota</taxon>
        <taxon>Pezizomycotina</taxon>
        <taxon>Leotiomycetes</taxon>
        <taxon>Helotiales</taxon>
        <taxon>Sclerotiniaceae</taxon>
        <taxon>Botrytis</taxon>
    </lineage>
</organism>
<evidence type="ECO:0000313" key="3">
    <source>
        <dbReference type="EMBL" id="KAF7935387.1"/>
    </source>
</evidence>
<keyword evidence="1" id="KW-1133">Transmembrane helix</keyword>
<feature type="transmembrane region" description="Helical" evidence="1">
    <location>
        <begin position="519"/>
        <end position="543"/>
    </location>
</feature>
<dbReference type="PANTHER" id="PTHR10039">
    <property type="entry name" value="AMELOGENIN"/>
    <property type="match status" value="1"/>
</dbReference>
<proteinExistence type="predicted"/>
<dbReference type="EMBL" id="RCSW01000017">
    <property type="protein sequence ID" value="KAF7935387.1"/>
    <property type="molecule type" value="Genomic_DNA"/>
</dbReference>
<feature type="domain" description="DUF7791" evidence="2">
    <location>
        <begin position="172"/>
        <end position="311"/>
    </location>
</feature>
<accession>A0A9P5M2Q5</accession>
<evidence type="ECO:0000256" key="1">
    <source>
        <dbReference type="SAM" id="Phobius"/>
    </source>
</evidence>
<evidence type="ECO:0000259" key="2">
    <source>
        <dbReference type="Pfam" id="PF25053"/>
    </source>
</evidence>
<comment type="caution">
    <text evidence="3">The sequence shown here is derived from an EMBL/GenBank/DDBJ whole genome shotgun (WGS) entry which is preliminary data.</text>
</comment>